<dbReference type="PANTHER" id="PTHR30627:SF26">
    <property type="entry name" value="PENICILLIN-BINDING PROTEIN 2B"/>
    <property type="match status" value="1"/>
</dbReference>
<dbReference type="GO" id="GO:0071555">
    <property type="term" value="P:cell wall organization"/>
    <property type="evidence" value="ECO:0007669"/>
    <property type="project" value="TreeGrafter"/>
</dbReference>
<dbReference type="CDD" id="cd06575">
    <property type="entry name" value="PASTA_Pbp2x-like_2"/>
    <property type="match status" value="1"/>
</dbReference>
<dbReference type="Gene3D" id="3.90.1310.10">
    <property type="entry name" value="Penicillin-binding protein 2a (Domain 2)"/>
    <property type="match status" value="1"/>
</dbReference>
<evidence type="ECO:0000256" key="1">
    <source>
        <dbReference type="ARBA" id="ARBA00004370"/>
    </source>
</evidence>
<evidence type="ECO:0000313" key="7">
    <source>
        <dbReference type="Proteomes" id="UP000540014"/>
    </source>
</evidence>
<keyword evidence="4" id="KW-0812">Transmembrane</keyword>
<dbReference type="RefSeq" id="WP_168965802.1">
    <property type="nucleotide sequence ID" value="NZ_JABAFR010000018.1"/>
</dbReference>
<comment type="subcellular location">
    <subcellularLocation>
        <location evidence="1">Membrane</location>
    </subcellularLocation>
</comment>
<evidence type="ECO:0000256" key="4">
    <source>
        <dbReference type="SAM" id="Phobius"/>
    </source>
</evidence>
<dbReference type="InterPro" id="IPR050515">
    <property type="entry name" value="Beta-lactam/transpept"/>
</dbReference>
<dbReference type="InterPro" id="IPR005311">
    <property type="entry name" value="PBP_dimer"/>
</dbReference>
<gene>
    <name evidence="6" type="ORF">HF861_08020</name>
</gene>
<dbReference type="Gene3D" id="2.20.70.70">
    <property type="match status" value="1"/>
</dbReference>
<feature type="transmembrane region" description="Helical" evidence="4">
    <location>
        <begin position="27"/>
        <end position="50"/>
    </location>
</feature>
<dbReference type="SUPFAM" id="SSF56601">
    <property type="entry name" value="beta-lactamase/transpeptidase-like"/>
    <property type="match status" value="1"/>
</dbReference>
<accession>A0A7X9RJ84</accession>
<dbReference type="SMART" id="SM00740">
    <property type="entry name" value="PASTA"/>
    <property type="match status" value="2"/>
</dbReference>
<proteinExistence type="inferred from homology"/>
<reference evidence="6 7" key="1">
    <citation type="submission" date="2020-04" db="EMBL/GenBank/DDBJ databases">
        <authorList>
            <person name="Hitch T.C.A."/>
            <person name="Wylensek D."/>
            <person name="Clavel T."/>
        </authorList>
    </citation>
    <scope>NUCLEOTIDE SEQUENCE [LARGE SCALE GENOMIC DNA]</scope>
    <source>
        <strain evidence="6 7">BSM-383-APC-22F</strain>
    </source>
</reference>
<dbReference type="InterPro" id="IPR005543">
    <property type="entry name" value="PASTA_dom"/>
</dbReference>
<keyword evidence="4" id="KW-1133">Transmembrane helix</keyword>
<dbReference type="Proteomes" id="UP000540014">
    <property type="component" value="Unassembled WGS sequence"/>
</dbReference>
<dbReference type="GO" id="GO:0008658">
    <property type="term" value="F:penicillin binding"/>
    <property type="evidence" value="ECO:0007669"/>
    <property type="project" value="InterPro"/>
</dbReference>
<dbReference type="InterPro" id="IPR001460">
    <property type="entry name" value="PCN-bd_Tpept"/>
</dbReference>
<dbReference type="CDD" id="cd06576">
    <property type="entry name" value="PASTA_Pbp2x-like_1"/>
    <property type="match status" value="1"/>
</dbReference>
<name>A0A7X9RJ84_9FIRM</name>
<dbReference type="Pfam" id="PF03793">
    <property type="entry name" value="PASTA"/>
    <property type="match status" value="1"/>
</dbReference>
<dbReference type="Gene3D" id="3.40.710.10">
    <property type="entry name" value="DD-peptidase/beta-lactamase superfamily"/>
    <property type="match status" value="1"/>
</dbReference>
<dbReference type="EMBL" id="JABAFR010000018">
    <property type="protein sequence ID" value="NME44828.1"/>
    <property type="molecule type" value="Genomic_DNA"/>
</dbReference>
<dbReference type="InterPro" id="IPR036138">
    <property type="entry name" value="PBP_dimer_sf"/>
</dbReference>
<evidence type="ECO:0000256" key="2">
    <source>
        <dbReference type="ARBA" id="ARBA00007171"/>
    </source>
</evidence>
<evidence type="ECO:0000259" key="5">
    <source>
        <dbReference type="SMART" id="SM00740"/>
    </source>
</evidence>
<comment type="caution">
    <text evidence="6">The sequence shown here is derived from an EMBL/GenBank/DDBJ whole genome shotgun (WGS) entry which is preliminary data.</text>
</comment>
<dbReference type="Pfam" id="PF03717">
    <property type="entry name" value="PBP_dimer"/>
    <property type="match status" value="1"/>
</dbReference>
<evidence type="ECO:0000313" key="6">
    <source>
        <dbReference type="EMBL" id="NME44828.1"/>
    </source>
</evidence>
<dbReference type="InterPro" id="IPR012338">
    <property type="entry name" value="Beta-lactam/transpept-like"/>
</dbReference>
<keyword evidence="3 4" id="KW-0472">Membrane</keyword>
<dbReference type="SUPFAM" id="SSF56519">
    <property type="entry name" value="Penicillin binding protein dimerisation domain"/>
    <property type="match status" value="1"/>
</dbReference>
<dbReference type="SUPFAM" id="SSF54184">
    <property type="entry name" value="Penicillin-binding protein 2x (pbp-2x), c-terminal domain"/>
    <property type="match status" value="2"/>
</dbReference>
<protein>
    <submittedName>
        <fullName evidence="6">Penicillin-binding protein</fullName>
    </submittedName>
</protein>
<dbReference type="PANTHER" id="PTHR30627">
    <property type="entry name" value="PEPTIDOGLYCAN D,D-TRANSPEPTIDASE"/>
    <property type="match status" value="1"/>
</dbReference>
<evidence type="ECO:0000256" key="3">
    <source>
        <dbReference type="ARBA" id="ARBA00023136"/>
    </source>
</evidence>
<dbReference type="AlphaFoldDB" id="A0A7X9RJ84"/>
<comment type="similarity">
    <text evidence="2">Belongs to the transpeptidase family.</text>
</comment>
<dbReference type="GO" id="GO:0005886">
    <property type="term" value="C:plasma membrane"/>
    <property type="evidence" value="ECO:0007669"/>
    <property type="project" value="TreeGrafter"/>
</dbReference>
<sequence length="746" mass="82823">MAIKRKVRRKLDKRTQRLSVRRSNRQLYRMIQVMSIIGTLVIANVLFTMVTKTHIWSQESVLNSKISSSIVDTEVEAKRGTIYDRNHQVIAQEVDAWTIVAYLDESVVDENGDPDYVKDAEKTAEKLCKVLPDAKESNVEKILEKAMDQGLSQTELGTGTKRLDEETMEKIKDLDLPGIDFIETTNRYYPTTPYSSTMVGFAAYDEDEQKIVGKMGLEQTMNDILAGEDGHVQYQQTVDGSILPGTTTVYKEAVDGDNVVLTLDSSLQSVVEKAMKETIENNRATSAWAVVMEVETGKILAWASYPTYDQNEHKEIPSYTDAVSSMVYEPGSVMKPFTYATAIDTGTFPYNTMYRAGSFEYGYDAANNKINRVSGVATGYPTIYDAQGNDYGTLTFEDGLALSSNVGICELLANYMNYDSLGKYLDRFGFFQETGIPYISEQTGTKNIDVPMDYLRTGFGQSSSITVLQLMQAYSAIFNDGVMVRPYVVDSIEDAKTGEVKKQYSTKAKGTPISKETANKVTEMMKHVLDEGMSGDRFAIDGVSMAAKTGTGEIYNVEQGKYDTVNYTSSVMAAAPAEDPKIMVYWGMIGPNYEAYSAKQFQDIMRAALIAYGVSSETKESDKTQAEEKWETYTMPNLVNHSVSYAGSKTENWKCQMVYIGGGSTILRQYPQAGSTISSQDRVFLLTDGNVITMPDMTGWTRKDITAFWELTGIQIQTDGYGVVSSQSVEPETPISTDTAISVTME</sequence>
<dbReference type="Gene3D" id="3.30.70.2110">
    <property type="match status" value="1"/>
</dbReference>
<feature type="domain" description="PASTA" evidence="5">
    <location>
        <begin position="629"/>
        <end position="689"/>
    </location>
</feature>
<dbReference type="Pfam" id="PF00905">
    <property type="entry name" value="Transpeptidase"/>
    <property type="match status" value="1"/>
</dbReference>
<organism evidence="6 7">
    <name type="scientific">Faecalicoccus pleomorphus</name>
    <dbReference type="NCBI Taxonomy" id="1323"/>
    <lineage>
        <taxon>Bacteria</taxon>
        <taxon>Bacillati</taxon>
        <taxon>Bacillota</taxon>
        <taxon>Erysipelotrichia</taxon>
        <taxon>Erysipelotrichales</taxon>
        <taxon>Erysipelotrichaceae</taxon>
        <taxon>Faecalicoccus</taxon>
    </lineage>
</organism>
<feature type="domain" description="PASTA" evidence="5">
    <location>
        <begin position="690"/>
        <end position="746"/>
    </location>
</feature>